<dbReference type="Gene3D" id="3.30.429.10">
    <property type="entry name" value="Macrophage Migration Inhibitory Factor"/>
    <property type="match status" value="1"/>
</dbReference>
<reference evidence="2" key="1">
    <citation type="journal article" date="2019" name="Int. J. Syst. Evol. Microbiol.">
        <title>The Global Catalogue of Microorganisms (GCM) 10K type strain sequencing project: providing services to taxonomists for standard genome sequencing and annotation.</title>
        <authorList>
            <consortium name="The Broad Institute Genomics Platform"/>
            <consortium name="The Broad Institute Genome Sequencing Center for Infectious Disease"/>
            <person name="Wu L."/>
            <person name="Ma J."/>
        </authorList>
    </citation>
    <scope>NUCLEOTIDE SEQUENCE [LARGE SCALE GENOMIC DNA]</scope>
    <source>
        <strain evidence="2">CGMCC 1.12922</strain>
    </source>
</reference>
<dbReference type="PANTHER" id="PTHR37950">
    <property type="entry name" value="4-HYDROXYPHENYLACETATE CATABOLISM PROTEIN"/>
    <property type="match status" value="1"/>
</dbReference>
<dbReference type="SUPFAM" id="SSF55331">
    <property type="entry name" value="Tautomerase/MIF"/>
    <property type="match status" value="1"/>
</dbReference>
<evidence type="ECO:0000313" key="2">
    <source>
        <dbReference type="Proteomes" id="UP000617355"/>
    </source>
</evidence>
<protein>
    <submittedName>
        <fullName evidence="1">5-carboxymethyl-2-hydroxymuconate isomerase</fullName>
    </submittedName>
</protein>
<keyword evidence="1" id="KW-0413">Isomerase</keyword>
<dbReference type="GO" id="GO:0016853">
    <property type="term" value="F:isomerase activity"/>
    <property type="evidence" value="ECO:0007669"/>
    <property type="project" value="UniProtKB-KW"/>
</dbReference>
<dbReference type="InterPro" id="IPR004220">
    <property type="entry name" value="5-COMe_2-OHmuconate_Isoase"/>
</dbReference>
<keyword evidence="2" id="KW-1185">Reference proteome</keyword>
<dbReference type="Proteomes" id="UP000617355">
    <property type="component" value="Unassembled WGS sequence"/>
</dbReference>
<dbReference type="CDD" id="cd00580">
    <property type="entry name" value="CHMI"/>
    <property type="match status" value="1"/>
</dbReference>
<dbReference type="EMBL" id="BMGI01000001">
    <property type="protein sequence ID" value="GGD28320.1"/>
    <property type="molecule type" value="Genomic_DNA"/>
</dbReference>
<evidence type="ECO:0000313" key="1">
    <source>
        <dbReference type="EMBL" id="GGD28320.1"/>
    </source>
</evidence>
<dbReference type="Pfam" id="PF02962">
    <property type="entry name" value="CHMI"/>
    <property type="match status" value="1"/>
</dbReference>
<dbReference type="PANTHER" id="PTHR37950:SF1">
    <property type="entry name" value="4-HYDROXYPHENYLACETATE CATABOLISM PROTEIN"/>
    <property type="match status" value="1"/>
</dbReference>
<organism evidence="1 2">
    <name type="scientific">Sinisalibacter lacisalsi</name>
    <dbReference type="NCBI Taxonomy" id="1526570"/>
    <lineage>
        <taxon>Bacteria</taxon>
        <taxon>Pseudomonadati</taxon>
        <taxon>Pseudomonadota</taxon>
        <taxon>Alphaproteobacteria</taxon>
        <taxon>Rhodobacterales</taxon>
        <taxon>Roseobacteraceae</taxon>
        <taxon>Sinisalibacter</taxon>
    </lineage>
</organism>
<accession>A0ABQ1QKS0</accession>
<dbReference type="InterPro" id="IPR014347">
    <property type="entry name" value="Tautomerase/MIF_sf"/>
</dbReference>
<gene>
    <name evidence="1" type="ORF">GCM10011358_10590</name>
</gene>
<proteinExistence type="predicted"/>
<name>A0ABQ1QKS0_9RHOB</name>
<sequence length="115" mass="12546">MPHVVIEYSESHLGEPEIRTLMQAAFEVCAGSGVMQADDVKVRALPLKYVLLQGGATSFVHITLSLLAGRTPQQKEALAIALRERLGGDFPDIDALSIDVRDMDPVAYKKRLRGA</sequence>
<comment type="caution">
    <text evidence="1">The sequence shown here is derived from an EMBL/GenBank/DDBJ whole genome shotgun (WGS) entry which is preliminary data.</text>
</comment>